<dbReference type="Gramene" id="ONI02569">
    <property type="protein sequence ID" value="ONI02569"/>
    <property type="gene ID" value="PRUPE_6G207000"/>
</dbReference>
<gene>
    <name evidence="1" type="ORF">PRUPE_6G207000</name>
</gene>
<sequence length="79" mass="8779">MQKLTRLQCVPNVDDKSVFDICFDKALHGSVQIINWDNLNLGCYVVLGCKINHLLCLLHASDITTSYHLSSCNISKVSA</sequence>
<keyword evidence="2" id="KW-1185">Reference proteome</keyword>
<evidence type="ECO:0000313" key="2">
    <source>
        <dbReference type="Proteomes" id="UP000006882"/>
    </source>
</evidence>
<dbReference type="Proteomes" id="UP000006882">
    <property type="component" value="Chromosome G6"/>
</dbReference>
<dbReference type="EMBL" id="CM007656">
    <property type="protein sequence ID" value="ONI02569.1"/>
    <property type="molecule type" value="Genomic_DNA"/>
</dbReference>
<organism evidence="1 2">
    <name type="scientific">Prunus persica</name>
    <name type="common">Peach</name>
    <name type="synonym">Amygdalus persica</name>
    <dbReference type="NCBI Taxonomy" id="3760"/>
    <lineage>
        <taxon>Eukaryota</taxon>
        <taxon>Viridiplantae</taxon>
        <taxon>Streptophyta</taxon>
        <taxon>Embryophyta</taxon>
        <taxon>Tracheophyta</taxon>
        <taxon>Spermatophyta</taxon>
        <taxon>Magnoliopsida</taxon>
        <taxon>eudicotyledons</taxon>
        <taxon>Gunneridae</taxon>
        <taxon>Pentapetalae</taxon>
        <taxon>rosids</taxon>
        <taxon>fabids</taxon>
        <taxon>Rosales</taxon>
        <taxon>Rosaceae</taxon>
        <taxon>Amygdaloideae</taxon>
        <taxon>Amygdaleae</taxon>
        <taxon>Prunus</taxon>
    </lineage>
</organism>
<name>A0A251NTB7_PRUPE</name>
<evidence type="ECO:0000313" key="1">
    <source>
        <dbReference type="EMBL" id="ONI02569.1"/>
    </source>
</evidence>
<reference evidence="1 2" key="1">
    <citation type="journal article" date="2013" name="Nat. Genet.">
        <title>The high-quality draft genome of peach (Prunus persica) identifies unique patterns of genetic diversity, domestication and genome evolution.</title>
        <authorList>
            <consortium name="International Peach Genome Initiative"/>
            <person name="Verde I."/>
            <person name="Abbott A.G."/>
            <person name="Scalabrin S."/>
            <person name="Jung S."/>
            <person name="Shu S."/>
            <person name="Marroni F."/>
            <person name="Zhebentyayeva T."/>
            <person name="Dettori M.T."/>
            <person name="Grimwood J."/>
            <person name="Cattonaro F."/>
            <person name="Zuccolo A."/>
            <person name="Rossini L."/>
            <person name="Jenkins J."/>
            <person name="Vendramin E."/>
            <person name="Meisel L.A."/>
            <person name="Decroocq V."/>
            <person name="Sosinski B."/>
            <person name="Prochnik S."/>
            <person name="Mitros T."/>
            <person name="Policriti A."/>
            <person name="Cipriani G."/>
            <person name="Dondini L."/>
            <person name="Ficklin S."/>
            <person name="Goodstein D.M."/>
            <person name="Xuan P."/>
            <person name="Del Fabbro C."/>
            <person name="Aramini V."/>
            <person name="Copetti D."/>
            <person name="Gonzalez S."/>
            <person name="Horner D.S."/>
            <person name="Falchi R."/>
            <person name="Lucas S."/>
            <person name="Mica E."/>
            <person name="Maldonado J."/>
            <person name="Lazzari B."/>
            <person name="Bielenberg D."/>
            <person name="Pirona R."/>
            <person name="Miculan M."/>
            <person name="Barakat A."/>
            <person name="Testolin R."/>
            <person name="Stella A."/>
            <person name="Tartarini S."/>
            <person name="Tonutti P."/>
            <person name="Arus P."/>
            <person name="Orellana A."/>
            <person name="Wells C."/>
            <person name="Main D."/>
            <person name="Vizzotto G."/>
            <person name="Silva H."/>
            <person name="Salamini F."/>
            <person name="Schmutz J."/>
            <person name="Morgante M."/>
            <person name="Rokhsar D.S."/>
        </authorList>
    </citation>
    <scope>NUCLEOTIDE SEQUENCE [LARGE SCALE GENOMIC DNA]</scope>
    <source>
        <strain evidence="2">cv. Nemared</strain>
    </source>
</reference>
<dbReference type="AlphaFoldDB" id="A0A251NTB7"/>
<proteinExistence type="predicted"/>
<accession>A0A251NTB7</accession>
<protein>
    <submittedName>
        <fullName evidence="1">Uncharacterized protein</fullName>
    </submittedName>
</protein>